<dbReference type="InterPro" id="IPR012677">
    <property type="entry name" value="Nucleotide-bd_a/b_plait_sf"/>
</dbReference>
<feature type="compositionally biased region" description="Basic and acidic residues" evidence="4">
    <location>
        <begin position="35"/>
        <end position="44"/>
    </location>
</feature>
<dbReference type="PANTHER" id="PTHR23236:SF119">
    <property type="entry name" value="NUCLEAR RNA-BINDING PROTEIN SART-3"/>
    <property type="match status" value="1"/>
</dbReference>
<dbReference type="Pfam" id="PF00076">
    <property type="entry name" value="RRM_1"/>
    <property type="match status" value="3"/>
</dbReference>
<evidence type="ECO:0000259" key="5">
    <source>
        <dbReference type="PROSITE" id="PS50102"/>
    </source>
</evidence>
<dbReference type="AlphaFoldDB" id="A0A813GSX7"/>
<dbReference type="SMART" id="SM00360">
    <property type="entry name" value="RRM"/>
    <property type="match status" value="3"/>
</dbReference>
<evidence type="ECO:0000256" key="4">
    <source>
        <dbReference type="SAM" id="MobiDB-lite"/>
    </source>
</evidence>
<dbReference type="GO" id="GO:0003723">
    <property type="term" value="F:RNA binding"/>
    <property type="evidence" value="ECO:0007669"/>
    <property type="project" value="UniProtKB-UniRule"/>
</dbReference>
<dbReference type="PANTHER" id="PTHR23236">
    <property type="entry name" value="EUKARYOTIC TRANSLATION INITIATION FACTOR 4B/4H"/>
    <property type="match status" value="1"/>
</dbReference>
<dbReference type="EMBL" id="CAJNNV010029423">
    <property type="protein sequence ID" value="CAE8628566.1"/>
    <property type="molecule type" value="Genomic_DNA"/>
</dbReference>
<evidence type="ECO:0000313" key="7">
    <source>
        <dbReference type="Proteomes" id="UP000654075"/>
    </source>
</evidence>
<dbReference type="OMA" id="HRATANC"/>
<keyword evidence="2 3" id="KW-0694">RNA-binding</keyword>
<feature type="region of interest" description="Disordered" evidence="4">
    <location>
        <begin position="1"/>
        <end position="50"/>
    </location>
</feature>
<reference evidence="6" key="1">
    <citation type="submission" date="2021-02" db="EMBL/GenBank/DDBJ databases">
        <authorList>
            <person name="Dougan E. K."/>
            <person name="Rhodes N."/>
            <person name="Thang M."/>
            <person name="Chan C."/>
        </authorList>
    </citation>
    <scope>NUCLEOTIDE SEQUENCE</scope>
</reference>
<feature type="domain" description="RRM" evidence="5">
    <location>
        <begin position="290"/>
        <end position="366"/>
    </location>
</feature>
<name>A0A813GSX7_POLGL</name>
<dbReference type="Gene3D" id="3.30.70.330">
    <property type="match status" value="3"/>
</dbReference>
<evidence type="ECO:0000313" key="6">
    <source>
        <dbReference type="EMBL" id="CAE8628566.1"/>
    </source>
</evidence>
<dbReference type="InterPro" id="IPR035979">
    <property type="entry name" value="RBD_domain_sf"/>
</dbReference>
<dbReference type="PROSITE" id="PS50102">
    <property type="entry name" value="RRM"/>
    <property type="match status" value="3"/>
</dbReference>
<keyword evidence="7" id="KW-1185">Reference proteome</keyword>
<accession>A0A813GSX7</accession>
<gene>
    <name evidence="6" type="ORF">PGLA1383_LOCUS45176</name>
</gene>
<evidence type="ECO:0000256" key="1">
    <source>
        <dbReference type="ARBA" id="ARBA00022737"/>
    </source>
</evidence>
<protein>
    <recommendedName>
        <fullName evidence="5">RRM domain-containing protein</fullName>
    </recommendedName>
</protein>
<organism evidence="6 7">
    <name type="scientific">Polarella glacialis</name>
    <name type="common">Dinoflagellate</name>
    <dbReference type="NCBI Taxonomy" id="89957"/>
    <lineage>
        <taxon>Eukaryota</taxon>
        <taxon>Sar</taxon>
        <taxon>Alveolata</taxon>
        <taxon>Dinophyceae</taxon>
        <taxon>Suessiales</taxon>
        <taxon>Suessiaceae</taxon>
        <taxon>Polarella</taxon>
    </lineage>
</organism>
<keyword evidence="1" id="KW-0677">Repeat</keyword>
<dbReference type="InterPro" id="IPR000504">
    <property type="entry name" value="RRM_dom"/>
</dbReference>
<feature type="compositionally biased region" description="Basic and acidic residues" evidence="4">
    <location>
        <begin position="1"/>
        <end position="16"/>
    </location>
</feature>
<sequence length="481" mass="53120">MPVEKRSGTAKTKEDPEAAGGAHETEQPTAEEEADWRRSKNFEKKTKKKLKRTQVAVAAEKAVKAVELKKKVAAVQTAEEREKLQRTWTPVETVEAVKAVKRTRPAVEAVKAVETGKRKRTAAEVLAPAPAVSAEVLAPAPAASEAAAPAAKRKKTGALPQTGVPQDSGESSKLEASAVVLVDAAKSVPSADHKFKVFVGNLPWTVSKGLVKTEFARCGDIERFDLPTNKEGRPTGIAFVYYETEDAVQKALKLDATMFHGLMIKVTRTGSGSKNKRERREEERLVKEKFTVFVAKLAPDTDPEVLKKDFSECGQVQSVKMLRNEKGGFIGTAFIVFKTEAEVKQALTWHDQPYGRNRIIVRLTEGSGPFKKLGSDEDVEKKEWDSDVDRTVCIGPLRDNTESLHLKRDFEECGEIEEVRLLKDKAGWFKGAAFVVMKTQAGLKKILEWNGKSYQGRVIKVSNVKSREGGKSETGNRTRKF</sequence>
<dbReference type="Proteomes" id="UP000654075">
    <property type="component" value="Unassembled WGS sequence"/>
</dbReference>
<feature type="domain" description="RRM" evidence="5">
    <location>
        <begin position="390"/>
        <end position="466"/>
    </location>
</feature>
<proteinExistence type="predicted"/>
<feature type="region of interest" description="Disordered" evidence="4">
    <location>
        <begin position="147"/>
        <end position="170"/>
    </location>
</feature>
<dbReference type="CDD" id="cd00590">
    <property type="entry name" value="RRM_SF"/>
    <property type="match status" value="3"/>
</dbReference>
<evidence type="ECO:0000256" key="3">
    <source>
        <dbReference type="PROSITE-ProRule" id="PRU00176"/>
    </source>
</evidence>
<comment type="caution">
    <text evidence="6">The sequence shown here is derived from an EMBL/GenBank/DDBJ whole genome shotgun (WGS) entry which is preliminary data.</text>
</comment>
<dbReference type="OrthoDB" id="439808at2759"/>
<feature type="domain" description="RRM" evidence="5">
    <location>
        <begin position="195"/>
        <end position="271"/>
    </location>
</feature>
<evidence type="ECO:0000256" key="2">
    <source>
        <dbReference type="ARBA" id="ARBA00022884"/>
    </source>
</evidence>
<dbReference type="SUPFAM" id="SSF54928">
    <property type="entry name" value="RNA-binding domain, RBD"/>
    <property type="match status" value="3"/>
</dbReference>